<reference evidence="2 3" key="1">
    <citation type="journal article" date="2016" name="Nat. Commun.">
        <title>Thousands of microbial genomes shed light on interconnected biogeochemical processes in an aquifer system.</title>
        <authorList>
            <person name="Anantharaman K."/>
            <person name="Brown C.T."/>
            <person name="Hug L.A."/>
            <person name="Sharon I."/>
            <person name="Castelle C.J."/>
            <person name="Probst A.J."/>
            <person name="Thomas B.C."/>
            <person name="Singh A."/>
            <person name="Wilkins M.J."/>
            <person name="Karaoz U."/>
            <person name="Brodie E.L."/>
            <person name="Williams K.H."/>
            <person name="Hubbard S.S."/>
            <person name="Banfield J.F."/>
        </authorList>
    </citation>
    <scope>NUCLEOTIDE SEQUENCE [LARGE SCALE GENOMIC DNA]</scope>
</reference>
<proteinExistence type="predicted"/>
<dbReference type="Proteomes" id="UP000178935">
    <property type="component" value="Unassembled WGS sequence"/>
</dbReference>
<accession>A0A1G2JPM1</accession>
<dbReference type="EMBL" id="MHPU01000025">
    <property type="protein sequence ID" value="OGZ88411.1"/>
    <property type="molecule type" value="Genomic_DNA"/>
</dbReference>
<feature type="transmembrane region" description="Helical" evidence="1">
    <location>
        <begin position="42"/>
        <end position="75"/>
    </location>
</feature>
<evidence type="ECO:0000313" key="3">
    <source>
        <dbReference type="Proteomes" id="UP000178935"/>
    </source>
</evidence>
<sequence>MLRRLLDGLAELFCQLCVLGIVAYLFLLFFLPGILIFGPTVFGIFLAVTSAGVAGKCAGILSILIGIGFLLYFLYKPAEWLDPGES</sequence>
<gene>
    <name evidence="2" type="ORF">A2561_02955</name>
</gene>
<evidence type="ECO:0000256" key="1">
    <source>
        <dbReference type="SAM" id="Phobius"/>
    </source>
</evidence>
<protein>
    <submittedName>
        <fullName evidence="2">Uncharacterized protein</fullName>
    </submittedName>
</protein>
<organism evidence="2 3">
    <name type="scientific">Candidatus Staskawiczbacteria bacterium RIFOXYD1_FULL_32_13</name>
    <dbReference type="NCBI Taxonomy" id="1802234"/>
    <lineage>
        <taxon>Bacteria</taxon>
        <taxon>Candidatus Staskawicziibacteriota</taxon>
    </lineage>
</organism>
<comment type="caution">
    <text evidence="2">The sequence shown here is derived from an EMBL/GenBank/DDBJ whole genome shotgun (WGS) entry which is preliminary data.</text>
</comment>
<keyword evidence="1" id="KW-1133">Transmembrane helix</keyword>
<dbReference type="AlphaFoldDB" id="A0A1G2JPM1"/>
<feature type="transmembrane region" description="Helical" evidence="1">
    <location>
        <begin position="12"/>
        <end position="36"/>
    </location>
</feature>
<keyword evidence="1" id="KW-0812">Transmembrane</keyword>
<keyword evidence="1" id="KW-0472">Membrane</keyword>
<name>A0A1G2JPM1_9BACT</name>
<evidence type="ECO:0000313" key="2">
    <source>
        <dbReference type="EMBL" id="OGZ88411.1"/>
    </source>
</evidence>